<keyword evidence="3" id="KW-1185">Reference proteome</keyword>
<dbReference type="Proteomes" id="UP000314294">
    <property type="component" value="Unassembled WGS sequence"/>
</dbReference>
<keyword evidence="1" id="KW-0812">Transmembrane</keyword>
<organism evidence="2 3">
    <name type="scientific">Liparis tanakae</name>
    <name type="common">Tanaka's snailfish</name>
    <dbReference type="NCBI Taxonomy" id="230148"/>
    <lineage>
        <taxon>Eukaryota</taxon>
        <taxon>Metazoa</taxon>
        <taxon>Chordata</taxon>
        <taxon>Craniata</taxon>
        <taxon>Vertebrata</taxon>
        <taxon>Euteleostomi</taxon>
        <taxon>Actinopterygii</taxon>
        <taxon>Neopterygii</taxon>
        <taxon>Teleostei</taxon>
        <taxon>Neoteleostei</taxon>
        <taxon>Acanthomorphata</taxon>
        <taxon>Eupercaria</taxon>
        <taxon>Perciformes</taxon>
        <taxon>Cottioidei</taxon>
        <taxon>Cottales</taxon>
        <taxon>Liparidae</taxon>
        <taxon>Liparis</taxon>
    </lineage>
</organism>
<dbReference type="AlphaFoldDB" id="A0A4Z2F628"/>
<name>A0A4Z2F628_9TELE</name>
<gene>
    <name evidence="2" type="ORF">EYF80_053205</name>
</gene>
<keyword evidence="1" id="KW-1133">Transmembrane helix</keyword>
<evidence type="ECO:0000313" key="3">
    <source>
        <dbReference type="Proteomes" id="UP000314294"/>
    </source>
</evidence>
<proteinExistence type="predicted"/>
<accession>A0A4Z2F628</accession>
<evidence type="ECO:0000256" key="1">
    <source>
        <dbReference type="SAM" id="Phobius"/>
    </source>
</evidence>
<protein>
    <submittedName>
        <fullName evidence="2">Uncharacterized protein</fullName>
    </submittedName>
</protein>
<dbReference type="EMBL" id="SRLO01001592">
    <property type="protein sequence ID" value="TNN36627.1"/>
    <property type="molecule type" value="Genomic_DNA"/>
</dbReference>
<feature type="transmembrane region" description="Helical" evidence="1">
    <location>
        <begin position="112"/>
        <end position="135"/>
    </location>
</feature>
<evidence type="ECO:0000313" key="2">
    <source>
        <dbReference type="EMBL" id="TNN36627.1"/>
    </source>
</evidence>
<reference evidence="2 3" key="1">
    <citation type="submission" date="2019-03" db="EMBL/GenBank/DDBJ databases">
        <title>First draft genome of Liparis tanakae, snailfish: a comprehensive survey of snailfish specific genes.</title>
        <authorList>
            <person name="Kim W."/>
            <person name="Song I."/>
            <person name="Jeong J.-H."/>
            <person name="Kim D."/>
            <person name="Kim S."/>
            <person name="Ryu S."/>
            <person name="Song J.Y."/>
            <person name="Lee S.K."/>
        </authorList>
    </citation>
    <scope>NUCLEOTIDE SEQUENCE [LARGE SCALE GENOMIC DNA]</scope>
    <source>
        <tissue evidence="2">Muscle</tissue>
    </source>
</reference>
<comment type="caution">
    <text evidence="2">The sequence shown here is derived from an EMBL/GenBank/DDBJ whole genome shotgun (WGS) entry which is preliminary data.</text>
</comment>
<keyword evidence="1" id="KW-0472">Membrane</keyword>
<sequence length="144" mass="15525">MTPLSFSKASMLMCSFLEFRKSRTTLITSASLTPIVSSAVMVGRLISPSLGVKPDERLVLMHTPTAEPLVTVYRRSGAAAGRNTALTLRTPVHLHRSCCCKGDARRGSGAPHLSVCAAVQSLLLFFLLFLFFLLLPAVSTCDTL</sequence>